<feature type="domain" description="Leucine-binding protein" evidence="4">
    <location>
        <begin position="25"/>
        <end position="373"/>
    </location>
</feature>
<dbReference type="AlphaFoldDB" id="A0A366HIV7"/>
<evidence type="ECO:0000313" key="5">
    <source>
        <dbReference type="EMBL" id="RBP41630.1"/>
    </source>
</evidence>
<name>A0A366HIV7_9BURK</name>
<sequence>MKKMNKYLAVLAVAAALPLAARADIKVGVIVGATGPGASLGIPYRNAFTVMPKTLGGEPVQYVILDDGTDTTMAIKQARKLIDQDKVDLIIGSSSVPTCIAVSEVAQELKVPQIALSPTPVTAEKNPWAFSVPQPMGIAMKPVVENMREHGVKTVAYLGFSDSWGDLVLGGFNHNAKGTDLKVVANERYARNDTSVVGQVLRLIAAKPDAILLGGSGTPAALPHATLRERGYKGPIYNNPAIINNDFLRVGGKTVEGAYAVTGPVMVAEQLPDSNPIKKVAMDFTKAYEGAYGKGSRNAFSAYSWDAYLLADQAVASAIKKAKPGTTEFRAALRDALESGKEVVGTHAVYNMSKTDHTGVDDRSSVLVQIENGQWKLVK</sequence>
<dbReference type="EMBL" id="QNRQ01000002">
    <property type="protein sequence ID" value="RBP41630.1"/>
    <property type="molecule type" value="Genomic_DNA"/>
</dbReference>
<dbReference type="CDD" id="cd06333">
    <property type="entry name" value="PBP1_ABC_RPA1789-like"/>
    <property type="match status" value="1"/>
</dbReference>
<dbReference type="InterPro" id="IPR028082">
    <property type="entry name" value="Peripla_BP_I"/>
</dbReference>
<protein>
    <submittedName>
        <fullName evidence="5">Branched-chain amino acid transport system substrate-binding protein</fullName>
    </submittedName>
</protein>
<dbReference type="RefSeq" id="WP_113931903.1">
    <property type="nucleotide sequence ID" value="NZ_JACCEU010000002.1"/>
</dbReference>
<evidence type="ECO:0000313" key="6">
    <source>
        <dbReference type="Proteomes" id="UP000253628"/>
    </source>
</evidence>
<evidence type="ECO:0000256" key="1">
    <source>
        <dbReference type="ARBA" id="ARBA00010062"/>
    </source>
</evidence>
<dbReference type="OrthoDB" id="5290698at2"/>
<dbReference type="PANTHER" id="PTHR30483:SF38">
    <property type="entry name" value="BLR7848 PROTEIN"/>
    <property type="match status" value="1"/>
</dbReference>
<evidence type="ECO:0000259" key="4">
    <source>
        <dbReference type="Pfam" id="PF13458"/>
    </source>
</evidence>
<dbReference type="Pfam" id="PF13458">
    <property type="entry name" value="Peripla_BP_6"/>
    <property type="match status" value="1"/>
</dbReference>
<dbReference type="Gene3D" id="3.40.50.2300">
    <property type="match status" value="2"/>
</dbReference>
<keyword evidence="2 3" id="KW-0732">Signal</keyword>
<comment type="similarity">
    <text evidence="1">Belongs to the leucine-binding protein family.</text>
</comment>
<feature type="chain" id="PRO_5017017512" evidence="3">
    <location>
        <begin position="24"/>
        <end position="379"/>
    </location>
</feature>
<comment type="caution">
    <text evidence="5">The sequence shown here is derived from an EMBL/GenBank/DDBJ whole genome shotgun (WGS) entry which is preliminary data.</text>
</comment>
<proteinExistence type="inferred from homology"/>
<accession>A0A366HIV7</accession>
<evidence type="ECO:0000256" key="3">
    <source>
        <dbReference type="SAM" id="SignalP"/>
    </source>
</evidence>
<reference evidence="5 6" key="1">
    <citation type="submission" date="2018-06" db="EMBL/GenBank/DDBJ databases">
        <title>Genomic Encyclopedia of Type Strains, Phase IV (KMG-IV): sequencing the most valuable type-strain genomes for metagenomic binning, comparative biology and taxonomic classification.</title>
        <authorList>
            <person name="Goeker M."/>
        </authorList>
    </citation>
    <scope>NUCLEOTIDE SEQUENCE [LARGE SCALE GENOMIC DNA]</scope>
    <source>
        <strain evidence="5 6">DSM 25520</strain>
    </source>
</reference>
<dbReference type="PANTHER" id="PTHR30483">
    <property type="entry name" value="LEUCINE-SPECIFIC-BINDING PROTEIN"/>
    <property type="match status" value="1"/>
</dbReference>
<dbReference type="SUPFAM" id="SSF53822">
    <property type="entry name" value="Periplasmic binding protein-like I"/>
    <property type="match status" value="1"/>
</dbReference>
<dbReference type="InterPro" id="IPR028081">
    <property type="entry name" value="Leu-bd"/>
</dbReference>
<dbReference type="InterPro" id="IPR051010">
    <property type="entry name" value="BCAA_transport"/>
</dbReference>
<organism evidence="5 6">
    <name type="scientific">Eoetvoesiella caeni</name>
    <dbReference type="NCBI Taxonomy" id="645616"/>
    <lineage>
        <taxon>Bacteria</taxon>
        <taxon>Pseudomonadati</taxon>
        <taxon>Pseudomonadota</taxon>
        <taxon>Betaproteobacteria</taxon>
        <taxon>Burkholderiales</taxon>
        <taxon>Alcaligenaceae</taxon>
        <taxon>Eoetvoesiella</taxon>
    </lineage>
</organism>
<dbReference type="Proteomes" id="UP000253628">
    <property type="component" value="Unassembled WGS sequence"/>
</dbReference>
<gene>
    <name evidence="5" type="ORF">DFR37_1029</name>
</gene>
<evidence type="ECO:0000256" key="2">
    <source>
        <dbReference type="ARBA" id="ARBA00022729"/>
    </source>
</evidence>
<feature type="signal peptide" evidence="3">
    <location>
        <begin position="1"/>
        <end position="23"/>
    </location>
</feature>
<keyword evidence="6" id="KW-1185">Reference proteome</keyword>